<evidence type="ECO:0000259" key="3">
    <source>
        <dbReference type="PROSITE" id="PS51186"/>
    </source>
</evidence>
<dbReference type="PANTHER" id="PTHR43420">
    <property type="entry name" value="ACETYLTRANSFERASE"/>
    <property type="match status" value="1"/>
</dbReference>
<dbReference type="InterPro" id="IPR016181">
    <property type="entry name" value="Acyl_CoA_acyltransferase"/>
</dbReference>
<dbReference type="Proteomes" id="UP000051638">
    <property type="component" value="Unassembled WGS sequence"/>
</dbReference>
<evidence type="ECO:0000313" key="5">
    <source>
        <dbReference type="Proteomes" id="UP000051638"/>
    </source>
</evidence>
<dbReference type="GO" id="GO:0016747">
    <property type="term" value="F:acyltransferase activity, transferring groups other than amino-acyl groups"/>
    <property type="evidence" value="ECO:0007669"/>
    <property type="project" value="InterPro"/>
</dbReference>
<evidence type="ECO:0000256" key="1">
    <source>
        <dbReference type="ARBA" id="ARBA00022679"/>
    </source>
</evidence>
<feature type="domain" description="N-acetyltransferase" evidence="3">
    <location>
        <begin position="1"/>
        <end position="189"/>
    </location>
</feature>
<organism evidence="4 5">
    <name type="scientific">Loigolactobacillus rennini DSM 20253</name>
    <dbReference type="NCBI Taxonomy" id="1423796"/>
    <lineage>
        <taxon>Bacteria</taxon>
        <taxon>Bacillati</taxon>
        <taxon>Bacillota</taxon>
        <taxon>Bacilli</taxon>
        <taxon>Lactobacillales</taxon>
        <taxon>Lactobacillaceae</taxon>
        <taxon>Loigolactobacillus</taxon>
    </lineage>
</organism>
<keyword evidence="1 4" id="KW-0808">Transferase</keyword>
<dbReference type="AlphaFoldDB" id="A0A0R2DC33"/>
<dbReference type="CDD" id="cd04301">
    <property type="entry name" value="NAT_SF"/>
    <property type="match status" value="1"/>
</dbReference>
<protein>
    <submittedName>
        <fullName evidence="4">GCN5-like N-acetyltransferase</fullName>
    </submittedName>
</protein>
<dbReference type="SUPFAM" id="SSF55729">
    <property type="entry name" value="Acyl-CoA N-acyltransferases (Nat)"/>
    <property type="match status" value="1"/>
</dbReference>
<dbReference type="InterPro" id="IPR000182">
    <property type="entry name" value="GNAT_dom"/>
</dbReference>
<comment type="caution">
    <text evidence="4">The sequence shown here is derived from an EMBL/GenBank/DDBJ whole genome shotgun (WGS) entry which is preliminary data.</text>
</comment>
<proteinExistence type="predicted"/>
<dbReference type="STRING" id="1423796.FC24_GL001495"/>
<keyword evidence="5" id="KW-1185">Reference proteome</keyword>
<dbReference type="Gene3D" id="3.40.630.30">
    <property type="match status" value="1"/>
</dbReference>
<sequence>MIIREATADDAGQIAPLINLIYDEMELDELEDVPEGDLLKVIRAAYRTRTYLSGAATTVVAVINQQIAGVAFGYPDKNEAKIDTVLSTVSQQVPSFAGKPLELDQEAFNQEWYLDSIAVDPAYQGQGVGSQLLKALPHYMKTSGLTKIGLNVDFANPGAKRLYQRHGFKTIGTTMIGDHQYYHMQLALTRVLATAART</sequence>
<reference evidence="4 5" key="1">
    <citation type="journal article" date="2015" name="Genome Announc.">
        <title>Expanding the biotechnology potential of lactobacilli through comparative genomics of 213 strains and associated genera.</title>
        <authorList>
            <person name="Sun Z."/>
            <person name="Harris H.M."/>
            <person name="McCann A."/>
            <person name="Guo C."/>
            <person name="Argimon S."/>
            <person name="Zhang W."/>
            <person name="Yang X."/>
            <person name="Jeffery I.B."/>
            <person name="Cooney J.C."/>
            <person name="Kagawa T.F."/>
            <person name="Liu W."/>
            <person name="Song Y."/>
            <person name="Salvetti E."/>
            <person name="Wrobel A."/>
            <person name="Rasinkangas P."/>
            <person name="Parkhill J."/>
            <person name="Rea M.C."/>
            <person name="O'Sullivan O."/>
            <person name="Ritari J."/>
            <person name="Douillard F.P."/>
            <person name="Paul Ross R."/>
            <person name="Yang R."/>
            <person name="Briner A.E."/>
            <person name="Felis G.E."/>
            <person name="de Vos W.M."/>
            <person name="Barrangou R."/>
            <person name="Klaenhammer T.R."/>
            <person name="Caufield P.W."/>
            <person name="Cui Y."/>
            <person name="Zhang H."/>
            <person name="O'Toole P.W."/>
        </authorList>
    </citation>
    <scope>NUCLEOTIDE SEQUENCE [LARGE SCALE GENOMIC DNA]</scope>
    <source>
        <strain evidence="4 5">DSM 20253</strain>
    </source>
</reference>
<evidence type="ECO:0000313" key="4">
    <source>
        <dbReference type="EMBL" id="KRM97731.1"/>
    </source>
</evidence>
<accession>A0A0R2DC33</accession>
<gene>
    <name evidence="4" type="ORF">FC24_GL001495</name>
</gene>
<evidence type="ECO:0000256" key="2">
    <source>
        <dbReference type="ARBA" id="ARBA00023315"/>
    </source>
</evidence>
<dbReference type="Pfam" id="PF00583">
    <property type="entry name" value="Acetyltransf_1"/>
    <property type="match status" value="1"/>
</dbReference>
<dbReference type="PROSITE" id="PS51186">
    <property type="entry name" value="GNAT"/>
    <property type="match status" value="1"/>
</dbReference>
<dbReference type="PATRIC" id="fig|1423796.3.peg.1523"/>
<keyword evidence="2" id="KW-0012">Acyltransferase</keyword>
<dbReference type="EMBL" id="AYYI01000038">
    <property type="protein sequence ID" value="KRM97731.1"/>
    <property type="molecule type" value="Genomic_DNA"/>
</dbReference>
<name>A0A0R2DC33_9LACO</name>
<dbReference type="InterPro" id="IPR050680">
    <property type="entry name" value="YpeA/RimI_acetyltransf"/>
</dbReference>
<dbReference type="RefSeq" id="WP_057874059.1">
    <property type="nucleotide sequence ID" value="NZ_AYYI01000038.1"/>
</dbReference>